<feature type="transmembrane region" description="Helical" evidence="5">
    <location>
        <begin position="132"/>
        <end position="152"/>
    </location>
</feature>
<evidence type="ECO:0000256" key="2">
    <source>
        <dbReference type="ARBA" id="ARBA00022692"/>
    </source>
</evidence>
<protein>
    <submittedName>
        <fullName evidence="7">Sodium-independent anion transporter</fullName>
    </submittedName>
</protein>
<feature type="transmembrane region" description="Helical" evidence="5">
    <location>
        <begin position="246"/>
        <end position="268"/>
    </location>
</feature>
<evidence type="ECO:0000256" key="3">
    <source>
        <dbReference type="ARBA" id="ARBA00022989"/>
    </source>
</evidence>
<dbReference type="InterPro" id="IPR011547">
    <property type="entry name" value="SLC26A/SulP_dom"/>
</dbReference>
<evidence type="ECO:0000256" key="1">
    <source>
        <dbReference type="ARBA" id="ARBA00004141"/>
    </source>
</evidence>
<evidence type="ECO:0000256" key="4">
    <source>
        <dbReference type="ARBA" id="ARBA00023136"/>
    </source>
</evidence>
<dbReference type="GO" id="GO:0016020">
    <property type="term" value="C:membrane"/>
    <property type="evidence" value="ECO:0007669"/>
    <property type="project" value="UniProtKB-SubCell"/>
</dbReference>
<dbReference type="InterPro" id="IPR036513">
    <property type="entry name" value="STAS_dom_sf"/>
</dbReference>
<organism evidence="7 8">
    <name type="scientific">Stenotrophomonas maltophilia</name>
    <name type="common">Pseudomonas maltophilia</name>
    <name type="synonym">Xanthomonas maltophilia</name>
    <dbReference type="NCBI Taxonomy" id="40324"/>
    <lineage>
        <taxon>Bacteria</taxon>
        <taxon>Pseudomonadati</taxon>
        <taxon>Pseudomonadota</taxon>
        <taxon>Gammaproteobacteria</taxon>
        <taxon>Lysobacterales</taxon>
        <taxon>Lysobacteraceae</taxon>
        <taxon>Stenotrophomonas</taxon>
        <taxon>Stenotrophomonas maltophilia group</taxon>
    </lineage>
</organism>
<feature type="transmembrane region" description="Helical" evidence="5">
    <location>
        <begin position="172"/>
        <end position="200"/>
    </location>
</feature>
<dbReference type="Pfam" id="PF00916">
    <property type="entry name" value="Sulfate_transp"/>
    <property type="match status" value="1"/>
</dbReference>
<feature type="transmembrane region" description="Helical" evidence="5">
    <location>
        <begin position="207"/>
        <end position="226"/>
    </location>
</feature>
<gene>
    <name evidence="7" type="ORF">B9Y64_17840</name>
</gene>
<accession>A0A2J0U7Q8</accession>
<keyword evidence="3 5" id="KW-1133">Transmembrane helix</keyword>
<keyword evidence="4 5" id="KW-0472">Membrane</keyword>
<feature type="domain" description="STAS" evidence="6">
    <location>
        <begin position="443"/>
        <end position="550"/>
    </location>
</feature>
<dbReference type="PROSITE" id="PS50801">
    <property type="entry name" value="STAS"/>
    <property type="match status" value="1"/>
</dbReference>
<comment type="subcellular location">
    <subcellularLocation>
        <location evidence="1">Membrane</location>
        <topology evidence="1">Multi-pass membrane protein</topology>
    </subcellularLocation>
</comment>
<evidence type="ECO:0000259" key="6">
    <source>
        <dbReference type="PROSITE" id="PS50801"/>
    </source>
</evidence>
<dbReference type="OrthoDB" id="9769739at2"/>
<dbReference type="InterPro" id="IPR002645">
    <property type="entry name" value="STAS_dom"/>
</dbReference>
<sequence>MDEANRLRSLLAPLQGLRGWRPVQATRDAIAGITLAAITLPEQMATARLGGFEPQVGFYAFVGATLGFVLLGRNRRLTVGADSTITPIFALTLAGLAAQQASALAGSAVLLALLVGVFLALAALLRIGVVAALLSVPVVTGFLGGIAVHIAASQLPAALGVSLPSSELPERLYGLLRALPHAQLLPTLISFGVLLAMALCDRINPRIPGALIAVAIATLLVALLGAERLDVATLGAVSPYPPPWQLPALATLTTLVPLALLLTLVIIMQVAAVDRAFPGEEEPDVNKDFLGVGAGNLLSAAFGAFPVNASPPRTAVVVEAGATSQLGALIAAALVMLLAFCGGSVLGAIPEAALAGVLLFVAVRLFRLRVLIDIARRARGEALLAVLTFLAVVCLPIQSGIAMGVGLALLHGVWMIAHSPMLALTRLPGSTVWWPGSRGETEPGVTVLAFQAPLLFANADSFKRQLLASIDTTPAPGLIVLEGSAIVEIDYSAAQTLREVVGLCQQQGIVFVIARLGSVRAMQALERFGIAALLGPDGTTHSVQQAVDHYRTRGTP</sequence>
<dbReference type="RefSeq" id="WP_100441862.1">
    <property type="nucleotide sequence ID" value="NZ_CBCPIZ010000045.1"/>
</dbReference>
<evidence type="ECO:0000256" key="5">
    <source>
        <dbReference type="SAM" id="Phobius"/>
    </source>
</evidence>
<evidence type="ECO:0000313" key="7">
    <source>
        <dbReference type="EMBL" id="PJL25374.1"/>
    </source>
</evidence>
<feature type="transmembrane region" description="Helical" evidence="5">
    <location>
        <begin position="79"/>
        <end position="98"/>
    </location>
</feature>
<dbReference type="EMBL" id="NEQV01000006">
    <property type="protein sequence ID" value="PJL25374.1"/>
    <property type="molecule type" value="Genomic_DNA"/>
</dbReference>
<feature type="transmembrane region" description="Helical" evidence="5">
    <location>
        <begin position="56"/>
        <end position="72"/>
    </location>
</feature>
<dbReference type="InterPro" id="IPR001902">
    <property type="entry name" value="SLC26A/SulP_fam"/>
</dbReference>
<dbReference type="Proteomes" id="UP000230167">
    <property type="component" value="Unassembled WGS sequence"/>
</dbReference>
<dbReference type="GO" id="GO:0055085">
    <property type="term" value="P:transmembrane transport"/>
    <property type="evidence" value="ECO:0007669"/>
    <property type="project" value="InterPro"/>
</dbReference>
<dbReference type="CDD" id="cd07042">
    <property type="entry name" value="STAS_SulP_like_sulfate_transporter"/>
    <property type="match status" value="1"/>
</dbReference>
<comment type="caution">
    <text evidence="7">The sequence shown here is derived from an EMBL/GenBank/DDBJ whole genome shotgun (WGS) entry which is preliminary data.</text>
</comment>
<dbReference type="Gene3D" id="3.30.750.24">
    <property type="entry name" value="STAS domain"/>
    <property type="match status" value="1"/>
</dbReference>
<name>A0A2J0U7Q8_STEMA</name>
<feature type="transmembrane region" description="Helical" evidence="5">
    <location>
        <begin position="104"/>
        <end position="125"/>
    </location>
</feature>
<feature type="transmembrane region" description="Helical" evidence="5">
    <location>
        <begin position="329"/>
        <end position="362"/>
    </location>
</feature>
<feature type="transmembrane region" description="Helical" evidence="5">
    <location>
        <begin position="383"/>
        <end position="416"/>
    </location>
</feature>
<evidence type="ECO:0000313" key="8">
    <source>
        <dbReference type="Proteomes" id="UP000230167"/>
    </source>
</evidence>
<dbReference type="PANTHER" id="PTHR11814">
    <property type="entry name" value="SULFATE TRANSPORTER"/>
    <property type="match status" value="1"/>
</dbReference>
<proteinExistence type="predicted"/>
<reference evidence="7 8" key="1">
    <citation type="journal article" date="2017" name="Front. Microbiol.">
        <title>Double-Face Meets the Bacterial World: The Opportunistic Pathogen Stenotrophomonas maltophilia.</title>
        <authorList>
            <person name="Lira F."/>
            <person name="Berg G."/>
            <person name="Martinez J.L."/>
        </authorList>
    </citation>
    <scope>NUCLEOTIDE SEQUENCE [LARGE SCALE GENOMIC DNA]</scope>
    <source>
        <strain evidence="7 8">EA1</strain>
    </source>
</reference>
<dbReference type="AlphaFoldDB" id="A0A2J0U7Q8"/>
<dbReference type="Pfam" id="PF01740">
    <property type="entry name" value="STAS"/>
    <property type="match status" value="1"/>
</dbReference>
<dbReference type="SUPFAM" id="SSF52091">
    <property type="entry name" value="SpoIIaa-like"/>
    <property type="match status" value="1"/>
</dbReference>
<keyword evidence="2 5" id="KW-0812">Transmembrane</keyword>